<dbReference type="AlphaFoldDB" id="A0A238J9P1"/>
<name>A0A238J9P1_9RHOB</name>
<dbReference type="RefSeq" id="WP_099243470.1">
    <property type="nucleotide sequence ID" value="NZ_FXXP01000001.1"/>
</dbReference>
<dbReference type="EMBL" id="FXXP01000001">
    <property type="protein sequence ID" value="SMX27309.1"/>
    <property type="molecule type" value="Genomic_DNA"/>
</dbReference>
<evidence type="ECO:0000313" key="3">
    <source>
        <dbReference type="EMBL" id="SMX27309.1"/>
    </source>
</evidence>
<protein>
    <submittedName>
        <fullName evidence="3">Uncharacterized protein</fullName>
    </submittedName>
</protein>
<organism evidence="3 4">
    <name type="scientific">Pelagimonas phthalicica</name>
    <dbReference type="NCBI Taxonomy" id="1037362"/>
    <lineage>
        <taxon>Bacteria</taxon>
        <taxon>Pseudomonadati</taxon>
        <taxon>Pseudomonadota</taxon>
        <taxon>Alphaproteobacteria</taxon>
        <taxon>Rhodobacterales</taxon>
        <taxon>Roseobacteraceae</taxon>
        <taxon>Pelagimonas</taxon>
    </lineage>
</organism>
<proteinExistence type="predicted"/>
<evidence type="ECO:0000256" key="2">
    <source>
        <dbReference type="SAM" id="Phobius"/>
    </source>
</evidence>
<keyword evidence="2" id="KW-0812">Transmembrane</keyword>
<evidence type="ECO:0000256" key="1">
    <source>
        <dbReference type="SAM" id="MobiDB-lite"/>
    </source>
</evidence>
<dbReference type="Proteomes" id="UP000225972">
    <property type="component" value="Unassembled WGS sequence"/>
</dbReference>
<accession>A0A238J9P1</accession>
<keyword evidence="2" id="KW-0472">Membrane</keyword>
<keyword evidence="4" id="KW-1185">Reference proteome</keyword>
<sequence>MAVRKVDGRFTKVRKPKTEPEAPSVEIAPNLPSENSRKMTFGNWVEVLALVVASIAAGVSLWQTRILIETIDTPYKANLQLRRIQVCEEFLVATRRVQSTLTWSGGMNVKELFPDDTLDLNGFVAPLSKDLDFVDWLTASKSGYVFSMQVERDSQAIEELINSVSGITIFFDEDEREEAKTLSQNLQWLLIDSQLNFFGKENYAFSDKLEGLFPTLRNDRRASIERALSILTQTCDQAILNAPE</sequence>
<feature type="compositionally biased region" description="Basic and acidic residues" evidence="1">
    <location>
        <begin position="1"/>
        <end position="20"/>
    </location>
</feature>
<keyword evidence="2" id="KW-1133">Transmembrane helix</keyword>
<feature type="region of interest" description="Disordered" evidence="1">
    <location>
        <begin position="1"/>
        <end position="30"/>
    </location>
</feature>
<gene>
    <name evidence="3" type="ORF">TRP8649_01412</name>
</gene>
<evidence type="ECO:0000313" key="4">
    <source>
        <dbReference type="Proteomes" id="UP000225972"/>
    </source>
</evidence>
<feature type="transmembrane region" description="Helical" evidence="2">
    <location>
        <begin position="41"/>
        <end position="62"/>
    </location>
</feature>
<reference evidence="4" key="1">
    <citation type="submission" date="2017-05" db="EMBL/GenBank/DDBJ databases">
        <authorList>
            <person name="Rodrigo-Torres L."/>
            <person name="Arahal R. D."/>
            <person name="Lucena T."/>
        </authorList>
    </citation>
    <scope>NUCLEOTIDE SEQUENCE [LARGE SCALE GENOMIC DNA]</scope>
    <source>
        <strain evidence="4">CECT 8649</strain>
    </source>
</reference>